<name>A0A7W3NNM1_STRMR</name>
<protein>
    <submittedName>
        <fullName evidence="1">Uncharacterized protein</fullName>
    </submittedName>
</protein>
<organism evidence="1 2">
    <name type="scientific">Streptomyces murinus</name>
    <dbReference type="NCBI Taxonomy" id="33900"/>
    <lineage>
        <taxon>Bacteria</taxon>
        <taxon>Bacillati</taxon>
        <taxon>Actinomycetota</taxon>
        <taxon>Actinomycetes</taxon>
        <taxon>Kitasatosporales</taxon>
        <taxon>Streptomycetaceae</taxon>
        <taxon>Streptomyces</taxon>
    </lineage>
</organism>
<dbReference type="AlphaFoldDB" id="A0A7W3NNM1"/>
<dbReference type="GeneID" id="93981505"/>
<proteinExistence type="predicted"/>
<evidence type="ECO:0000313" key="2">
    <source>
        <dbReference type="Proteomes" id="UP000577386"/>
    </source>
</evidence>
<dbReference type="EMBL" id="JACJIJ010000002">
    <property type="protein sequence ID" value="MBA9053782.1"/>
    <property type="molecule type" value="Genomic_DNA"/>
</dbReference>
<keyword evidence="2" id="KW-1185">Reference proteome</keyword>
<accession>A0A7W3NNM1</accession>
<evidence type="ECO:0000313" key="1">
    <source>
        <dbReference type="EMBL" id="MBA9053782.1"/>
    </source>
</evidence>
<dbReference type="RefSeq" id="WP_220512673.1">
    <property type="nucleotide sequence ID" value="NZ_BAAAHW010000017.1"/>
</dbReference>
<reference evidence="1 2" key="1">
    <citation type="submission" date="2020-08" db="EMBL/GenBank/DDBJ databases">
        <title>Sequencing the genomes of 1000 actinobacteria strains.</title>
        <authorList>
            <person name="Klenk H.-P."/>
        </authorList>
    </citation>
    <scope>NUCLEOTIDE SEQUENCE [LARGE SCALE GENOMIC DNA]</scope>
    <source>
        <strain evidence="1 2">DSM 41827</strain>
    </source>
</reference>
<gene>
    <name evidence="1" type="ORF">HDA42_002960</name>
</gene>
<sequence>MAGAPVTVTPLLGSVTATATCPAGTVLLSGGYSLSSDLIQVTVSRADDGNPNQWDVTATGLTGLLSGTVTAYAYCTTTP</sequence>
<comment type="caution">
    <text evidence="1">The sequence shown here is derived from an EMBL/GenBank/DDBJ whole genome shotgun (WGS) entry which is preliminary data.</text>
</comment>
<dbReference type="Proteomes" id="UP000577386">
    <property type="component" value="Unassembled WGS sequence"/>
</dbReference>